<evidence type="ECO:0000256" key="1">
    <source>
        <dbReference type="ARBA" id="ARBA00006019"/>
    </source>
</evidence>
<evidence type="ECO:0000259" key="2">
    <source>
        <dbReference type="Pfam" id="PF00888"/>
    </source>
</evidence>
<accession>A0A814JUQ9</accession>
<dbReference type="PANTHER" id="PTHR11932">
    <property type="entry name" value="CULLIN"/>
    <property type="match status" value="1"/>
</dbReference>
<organism evidence="3 4">
    <name type="scientific">Adineta steineri</name>
    <dbReference type="NCBI Taxonomy" id="433720"/>
    <lineage>
        <taxon>Eukaryota</taxon>
        <taxon>Metazoa</taxon>
        <taxon>Spiralia</taxon>
        <taxon>Gnathifera</taxon>
        <taxon>Rotifera</taxon>
        <taxon>Eurotatoria</taxon>
        <taxon>Bdelloidea</taxon>
        <taxon>Adinetida</taxon>
        <taxon>Adinetidae</taxon>
        <taxon>Adineta</taxon>
    </lineage>
</organism>
<dbReference type="InterPro" id="IPR016159">
    <property type="entry name" value="Cullin_repeat-like_dom_sf"/>
</dbReference>
<proteinExistence type="inferred from homology"/>
<dbReference type="GO" id="GO:0006511">
    <property type="term" value="P:ubiquitin-dependent protein catabolic process"/>
    <property type="evidence" value="ECO:0007669"/>
    <property type="project" value="InterPro"/>
</dbReference>
<evidence type="ECO:0000313" key="3">
    <source>
        <dbReference type="EMBL" id="CAF1040474.1"/>
    </source>
</evidence>
<feature type="domain" description="Cullin N-terminal" evidence="2">
    <location>
        <begin position="35"/>
        <end position="206"/>
    </location>
</feature>
<reference evidence="3" key="1">
    <citation type="submission" date="2021-02" db="EMBL/GenBank/DDBJ databases">
        <authorList>
            <person name="Nowell W R."/>
        </authorList>
    </citation>
    <scope>NUCLEOTIDE SEQUENCE</scope>
</reference>
<dbReference type="InterPro" id="IPR045093">
    <property type="entry name" value="Cullin"/>
</dbReference>
<dbReference type="EMBL" id="CAJNOG010000174">
    <property type="protein sequence ID" value="CAF1040474.1"/>
    <property type="molecule type" value="Genomic_DNA"/>
</dbReference>
<sequence length="210" mass="25001">MGSTEDTDNNERKMRIRQFFNAMEIQSIDPLWSNSLKPGIEKLLSGFYNEPNFDELYRAAYTVVLHRHGQKLYENTRELILEHLVEKVRPKLAGLSSTEFLVTLKQTWDSYEKSMDMIRCILMYMDRVYVLEQKLEPVYDLGLTLFRENIILFSTTREYFNNALREMMTREQHGEILDRTTINDISLMLTKLNINKADFYNEDLQTWCLQ</sequence>
<dbReference type="InterPro" id="IPR001373">
    <property type="entry name" value="Cullin_N"/>
</dbReference>
<gene>
    <name evidence="3" type="ORF">JYZ213_LOCUS18110</name>
</gene>
<evidence type="ECO:0000313" key="4">
    <source>
        <dbReference type="Proteomes" id="UP000663845"/>
    </source>
</evidence>
<comment type="caution">
    <text evidence="3">The sequence shown here is derived from an EMBL/GenBank/DDBJ whole genome shotgun (WGS) entry which is preliminary data.</text>
</comment>
<protein>
    <recommendedName>
        <fullName evidence="2">Cullin N-terminal domain-containing protein</fullName>
    </recommendedName>
</protein>
<dbReference type="GO" id="GO:0031625">
    <property type="term" value="F:ubiquitin protein ligase binding"/>
    <property type="evidence" value="ECO:0007669"/>
    <property type="project" value="InterPro"/>
</dbReference>
<name>A0A814JUQ9_9BILA</name>
<dbReference type="Pfam" id="PF00888">
    <property type="entry name" value="Cullin"/>
    <property type="match status" value="1"/>
</dbReference>
<dbReference type="AlphaFoldDB" id="A0A814JUQ9"/>
<dbReference type="SUPFAM" id="SSF74788">
    <property type="entry name" value="Cullin repeat-like"/>
    <property type="match status" value="1"/>
</dbReference>
<dbReference type="Gene3D" id="1.20.1310.10">
    <property type="entry name" value="Cullin Repeats"/>
    <property type="match status" value="1"/>
</dbReference>
<dbReference type="Proteomes" id="UP000663845">
    <property type="component" value="Unassembled WGS sequence"/>
</dbReference>
<comment type="similarity">
    <text evidence="1">Belongs to the cullin family.</text>
</comment>